<keyword evidence="2" id="KW-0808">Transferase</keyword>
<sequence>MIEWSPDAIILGNELLKTRDLDCLSRDKHFGPHALLMYERLNHHRTYYKGNFDDPLFMVASSLIKGPAFTEEYLSDWKQARFEWMNMEFSQKPDKPARLKMDSYASAYLGFHFIFWKEEVDDYKSMFDGVPEHTNPETLDELESIMDQLSRRLISDDEIMSDPPDEYIFQPVATGGFTGERTMPEWEIEFDSPEGDIEEEILICARSIAPKRPGETRDIGIQKPSCLRFHRRIMWLLKKACNRIPGCPYGRGSEYLKRMITRLGTRNSNFYMRDYTKSGMTIPHEVQERVFKGFYSRRPDLGAKAARFFKDQQLFIKDPASGEYVLTRPDTGSPLGLFVEGYTLLQYAIHELNTRALDVPSHSFQFSATNDDMVVGCNSEVDIRAYVQVDQLHNTELGMQYKDTKSGITKNRFVYCEEYWIDDHIDSKDCLYTGSIMGAKFALNTFHAKEYVYAILLSAGYISNQMQLAIQEVQSHLGYEFHEDEFQWPFLFGGWLPCIKDGLDHSIEWYNGDLKAQAGYFASRTRLRTKGRLGTKPNLALGRKFGIKLVSEPDDLPNWVDLVPFLGTRRTLERHYRRGQSHPTTILKEYNTLAQKRHESYTNYMSGKYEIPSVMDQWVIRHPNSVWLPSMPGMRFADPLTRVDRPRYGFKDNSLQMKLINLRSLGHIDVRGTGHVSNTMIKLAKAGITDVCEFPYLPMAEEGISTKLLAIQPRGFIPWYEKHGKVPLSLCEDDEPHPVTKLWGYLPASSLLTVSRSMDFLKSKFGNPSYQHFIWFSSQLSMIGKIHHVGSFEPDDIENETLPTEGTLLIEAQLRDVIRDWFPDADEIIAGLKDRIIPLDSEKYKMEYLHALQMTTSDNPFTLAPGRAGEKGTGDSQSEVHSDSEIDDPWGELGVT</sequence>
<accession>A0AAT9QEV4</accession>
<evidence type="ECO:0000313" key="2">
    <source>
        <dbReference type="EMBL" id="USW07199.1"/>
    </source>
</evidence>
<reference evidence="2" key="2">
    <citation type="submission" date="2022-01" db="EMBL/GenBank/DDBJ databases">
        <authorList>
            <person name="Forgia M."/>
            <person name="Chiapello M."/>
            <person name="Daghino S."/>
            <person name="Pacifico D."/>
            <person name="Crucitti D."/>
            <person name="Oliva D."/>
            <person name="Turina M."/>
        </authorList>
    </citation>
    <scope>NUCLEOTIDE SEQUENCE</scope>
    <source>
        <strain evidence="2">DMGD</strain>
    </source>
</reference>
<feature type="compositionally biased region" description="Basic and acidic residues" evidence="1">
    <location>
        <begin position="868"/>
        <end position="884"/>
    </location>
</feature>
<keyword evidence="2" id="KW-0548">Nucleotidyltransferase</keyword>
<protein>
    <submittedName>
        <fullName evidence="2">RNA-dependent RNA polymerase</fullName>
    </submittedName>
</protein>
<dbReference type="GO" id="GO:0003968">
    <property type="term" value="F:RNA-directed RNA polymerase activity"/>
    <property type="evidence" value="ECO:0007669"/>
    <property type="project" value="UniProtKB-KW"/>
</dbReference>
<evidence type="ECO:0000256" key="1">
    <source>
        <dbReference type="SAM" id="MobiDB-lite"/>
    </source>
</evidence>
<proteinExistence type="predicted"/>
<organism evidence="2">
    <name type="scientific">Downy mildew lesion associated ormycovirus 7</name>
    <dbReference type="NCBI Taxonomy" id="3162775"/>
    <lineage>
        <taxon>Viruses</taxon>
        <taxon>Riboviria</taxon>
    </lineage>
</organism>
<name>A0AAT9QEV4_9VIRU</name>
<reference evidence="2" key="1">
    <citation type="journal article" date="2022" name="Virus Evol.">
        <title>Three new clades of putative viral RNA-dependent RNA polymerases with rare or unique catalytic triads discovered in libraries of ORFans from powdery mildews and the yeast of oenological interest Starmerella bacillaris.</title>
        <authorList>
            <person name="Forgia M."/>
            <person name="Chiapello M."/>
            <person name="Daghino S."/>
            <person name="Pacifico D."/>
            <person name="Crucitti D."/>
            <person name="Oliva D."/>
            <person name="Ayllon M."/>
            <person name="Turina M."/>
            <person name="Turina M."/>
        </authorList>
    </citation>
    <scope>NUCLEOTIDE SEQUENCE</scope>
    <source>
        <strain evidence="2">DMGD</strain>
    </source>
</reference>
<gene>
    <name evidence="2" type="primary">ORF1</name>
</gene>
<dbReference type="EMBL" id="OM262450">
    <property type="protein sequence ID" value="USW07199.1"/>
    <property type="molecule type" value="Genomic_RNA"/>
</dbReference>
<keyword evidence="2" id="KW-0696">RNA-directed RNA polymerase</keyword>
<feature type="region of interest" description="Disordered" evidence="1">
    <location>
        <begin position="859"/>
        <end position="896"/>
    </location>
</feature>